<dbReference type="InterPro" id="IPR035965">
    <property type="entry name" value="PAS-like_dom_sf"/>
</dbReference>
<reference evidence="7 8" key="1">
    <citation type="submission" date="2023-07" db="EMBL/GenBank/DDBJ databases">
        <title>Novel species in genus Planococcus.</title>
        <authorList>
            <person name="Ning S."/>
        </authorList>
    </citation>
    <scope>NUCLEOTIDE SEQUENCE [LARGE SCALE GENOMIC DNA]</scope>
    <source>
        <strain evidence="7 8">N017</strain>
    </source>
</reference>
<feature type="domain" description="PAS" evidence="4">
    <location>
        <begin position="9"/>
        <end position="82"/>
    </location>
</feature>
<dbReference type="InterPro" id="IPR036513">
    <property type="entry name" value="STAS_dom_sf"/>
</dbReference>
<keyword evidence="1" id="KW-0285">Flavoprotein</keyword>
<dbReference type="PROSITE" id="PS50801">
    <property type="entry name" value="STAS"/>
    <property type="match status" value="1"/>
</dbReference>
<dbReference type="PROSITE" id="PS50113">
    <property type="entry name" value="PAC"/>
    <property type="match status" value="1"/>
</dbReference>
<evidence type="ECO:0000259" key="6">
    <source>
        <dbReference type="PROSITE" id="PS50801"/>
    </source>
</evidence>
<dbReference type="NCBIfam" id="TIGR00229">
    <property type="entry name" value="sensory_box"/>
    <property type="match status" value="1"/>
</dbReference>
<sequence>MKNLHHEEQITLLEAMLDGSQVATIVTDPSQEDNPIIYTNRTFEKMTGYQQSEALGRNCRFLQREETPSEIRKKLRDAIEARESVTVTLQNYRKDGTLFWNRLNIEPVHVNDALYFIGTQTDVSIENSQRQALTEKELEIEEIMLPILALQDHVAAVALIGNMSRQRFELLISKLSIYVQKQRVEKVIIDVTGLYWEEGFPIEGLVSIRDVLKLMGTTLYITGVSPKAAHELGTSQGTSPRLLTFSSIQKAIEFSKSPATS</sequence>
<dbReference type="EMBL" id="JAUJWU010000003">
    <property type="protein sequence ID" value="MDN7246203.1"/>
    <property type="molecule type" value="Genomic_DNA"/>
</dbReference>
<evidence type="ECO:0000313" key="7">
    <source>
        <dbReference type="EMBL" id="MDN7246203.1"/>
    </source>
</evidence>
<dbReference type="Gene3D" id="3.30.750.24">
    <property type="entry name" value="STAS domain"/>
    <property type="match status" value="1"/>
</dbReference>
<dbReference type="PROSITE" id="PS50112">
    <property type="entry name" value="PAS"/>
    <property type="match status" value="1"/>
</dbReference>
<dbReference type="InterPro" id="IPR001610">
    <property type="entry name" value="PAC"/>
</dbReference>
<keyword evidence="8" id="KW-1185">Reference proteome</keyword>
<keyword evidence="2" id="KW-0288">FMN</keyword>
<evidence type="ECO:0000313" key="8">
    <source>
        <dbReference type="Proteomes" id="UP001172142"/>
    </source>
</evidence>
<organism evidence="7 8">
    <name type="scientific">Planococcus shenhongbingii</name>
    <dbReference type="NCBI Taxonomy" id="3058398"/>
    <lineage>
        <taxon>Bacteria</taxon>
        <taxon>Bacillati</taxon>
        <taxon>Bacillota</taxon>
        <taxon>Bacilli</taxon>
        <taxon>Bacillales</taxon>
        <taxon>Caryophanaceae</taxon>
        <taxon>Planococcus</taxon>
    </lineage>
</organism>
<comment type="caution">
    <text evidence="7">The sequence shown here is derived from an EMBL/GenBank/DDBJ whole genome shotgun (WGS) entry which is preliminary data.</text>
</comment>
<dbReference type="SUPFAM" id="SSF55785">
    <property type="entry name" value="PYP-like sensor domain (PAS domain)"/>
    <property type="match status" value="1"/>
</dbReference>
<feature type="domain" description="PAC" evidence="5">
    <location>
        <begin position="83"/>
        <end position="135"/>
    </location>
</feature>
<dbReference type="Proteomes" id="UP001172142">
    <property type="component" value="Unassembled WGS sequence"/>
</dbReference>
<proteinExistence type="predicted"/>
<dbReference type="SUPFAM" id="SSF52091">
    <property type="entry name" value="SpoIIaa-like"/>
    <property type="match status" value="1"/>
</dbReference>
<gene>
    <name evidence="7" type="ORF">QWY13_11970</name>
</gene>
<evidence type="ECO:0000256" key="3">
    <source>
        <dbReference type="ARBA" id="ARBA00022991"/>
    </source>
</evidence>
<feature type="domain" description="STAS" evidence="6">
    <location>
        <begin position="144"/>
        <end position="255"/>
    </location>
</feature>
<dbReference type="InterPro" id="IPR000700">
    <property type="entry name" value="PAS-assoc_C"/>
</dbReference>
<dbReference type="SMART" id="SM00086">
    <property type="entry name" value="PAC"/>
    <property type="match status" value="1"/>
</dbReference>
<dbReference type="CDD" id="cd07041">
    <property type="entry name" value="STAS_RsbR_RsbS_like"/>
    <property type="match status" value="1"/>
</dbReference>
<dbReference type="PANTHER" id="PTHR47429">
    <property type="entry name" value="PROTEIN TWIN LOV 1"/>
    <property type="match status" value="1"/>
</dbReference>
<dbReference type="SMART" id="SM00091">
    <property type="entry name" value="PAS"/>
    <property type="match status" value="1"/>
</dbReference>
<dbReference type="CDD" id="cd00130">
    <property type="entry name" value="PAS"/>
    <property type="match status" value="1"/>
</dbReference>
<evidence type="ECO:0000259" key="4">
    <source>
        <dbReference type="PROSITE" id="PS50112"/>
    </source>
</evidence>
<evidence type="ECO:0000256" key="1">
    <source>
        <dbReference type="ARBA" id="ARBA00022630"/>
    </source>
</evidence>
<dbReference type="InterPro" id="IPR002645">
    <property type="entry name" value="STAS_dom"/>
</dbReference>
<dbReference type="Pfam" id="PF13426">
    <property type="entry name" value="PAS_9"/>
    <property type="match status" value="1"/>
</dbReference>
<protein>
    <submittedName>
        <fullName evidence="7">PAS domain S-box protein</fullName>
    </submittedName>
</protein>
<dbReference type="InterPro" id="IPR000014">
    <property type="entry name" value="PAS"/>
</dbReference>
<accession>A0ABT8NEL1</accession>
<dbReference type="RefSeq" id="WP_301856791.1">
    <property type="nucleotide sequence ID" value="NZ_JAUJWU010000003.1"/>
</dbReference>
<evidence type="ECO:0000259" key="5">
    <source>
        <dbReference type="PROSITE" id="PS50113"/>
    </source>
</evidence>
<dbReference type="Gene3D" id="3.30.450.20">
    <property type="entry name" value="PAS domain"/>
    <property type="match status" value="1"/>
</dbReference>
<keyword evidence="3" id="KW-0157">Chromophore</keyword>
<evidence type="ECO:0000256" key="2">
    <source>
        <dbReference type="ARBA" id="ARBA00022643"/>
    </source>
</evidence>
<dbReference type="PANTHER" id="PTHR47429:SF2">
    <property type="entry name" value="PROTEIN TWIN LOV 1"/>
    <property type="match status" value="1"/>
</dbReference>
<name>A0ABT8NEL1_9BACL</name>